<dbReference type="GO" id="GO:0043565">
    <property type="term" value="F:sequence-specific DNA binding"/>
    <property type="evidence" value="ECO:0007669"/>
    <property type="project" value="InterPro"/>
</dbReference>
<proteinExistence type="predicted"/>
<dbReference type="GO" id="GO:0003700">
    <property type="term" value="F:DNA-binding transcription factor activity"/>
    <property type="evidence" value="ECO:0007669"/>
    <property type="project" value="InterPro"/>
</dbReference>
<keyword evidence="2" id="KW-0238">DNA-binding</keyword>
<dbReference type="AlphaFoldDB" id="F9Y8K6"/>
<dbReference type="SMART" id="SM00342">
    <property type="entry name" value="HTH_ARAC"/>
    <property type="match status" value="1"/>
</dbReference>
<dbReference type="Proteomes" id="UP000000692">
    <property type="component" value="Chromosome"/>
</dbReference>
<dbReference type="PATRIC" id="fig|759362.5.peg.1379"/>
<dbReference type="PROSITE" id="PS01124">
    <property type="entry name" value="HTH_ARAC_FAMILY_2"/>
    <property type="match status" value="1"/>
</dbReference>
<dbReference type="Pfam" id="PF02311">
    <property type="entry name" value="AraC_binding"/>
    <property type="match status" value="1"/>
</dbReference>
<evidence type="ECO:0000256" key="3">
    <source>
        <dbReference type="ARBA" id="ARBA00023163"/>
    </source>
</evidence>
<name>F9Y8K6_KETVW</name>
<dbReference type="InterPro" id="IPR003313">
    <property type="entry name" value="AraC-bd"/>
</dbReference>
<keyword evidence="6" id="KW-1185">Reference proteome</keyword>
<sequence length="270" mass="28751">MSGVSMRYCAGLGGFDALESRVARFGYSPHRHAEVVIAAYGAGHKRASCGRDSFDIRPGDLLVVGPETLHSGETGAGPGWHYLSIYLRPDQIAAATGLAVPEVETRVAGHRLHQGIHAQDWLRAATSHSLALSELLVALFAAPGDPPPMRHASAGLLRVRDRLADDPASAPTLTDLAALADMSPAHLSRQFRAIWGLSPFQFLTANRTRLAHQHIAAGAPLADVAHTVGFADQSHLNRWFKRIYGVTPGAFAASRAGAVISVQDPRSARA</sequence>
<feature type="domain" description="HTH araC/xylS-type" evidence="4">
    <location>
        <begin position="157"/>
        <end position="254"/>
    </location>
</feature>
<evidence type="ECO:0000313" key="6">
    <source>
        <dbReference type="Proteomes" id="UP000000692"/>
    </source>
</evidence>
<dbReference type="RefSeq" id="WP_013384643.1">
    <property type="nucleotide sequence ID" value="NC_017384.1"/>
</dbReference>
<dbReference type="InterPro" id="IPR037923">
    <property type="entry name" value="HTH-like"/>
</dbReference>
<dbReference type="OrthoDB" id="9814125at2"/>
<protein>
    <submittedName>
        <fullName evidence="5">Putative AraC/XylS family transcription factor</fullName>
    </submittedName>
</protein>
<evidence type="ECO:0000256" key="1">
    <source>
        <dbReference type="ARBA" id="ARBA00023015"/>
    </source>
</evidence>
<dbReference type="SUPFAM" id="SSF51215">
    <property type="entry name" value="Regulatory protein AraC"/>
    <property type="match status" value="1"/>
</dbReference>
<evidence type="ECO:0000313" key="5">
    <source>
        <dbReference type="EMBL" id="AEM41175.1"/>
    </source>
</evidence>
<dbReference type="Pfam" id="PF12833">
    <property type="entry name" value="HTH_18"/>
    <property type="match status" value="1"/>
</dbReference>
<organism evidence="5 6">
    <name type="scientific">Ketogulonicigenium vulgare (strain WSH-001)</name>
    <dbReference type="NCBI Taxonomy" id="759362"/>
    <lineage>
        <taxon>Bacteria</taxon>
        <taxon>Pseudomonadati</taxon>
        <taxon>Pseudomonadota</taxon>
        <taxon>Alphaproteobacteria</taxon>
        <taxon>Rhodobacterales</taxon>
        <taxon>Roseobacteraceae</taxon>
        <taxon>Ketogulonicigenium</taxon>
    </lineage>
</organism>
<dbReference type="SUPFAM" id="SSF46689">
    <property type="entry name" value="Homeodomain-like"/>
    <property type="match status" value="2"/>
</dbReference>
<dbReference type="PANTHER" id="PTHR46796">
    <property type="entry name" value="HTH-TYPE TRANSCRIPTIONAL ACTIVATOR RHAS-RELATED"/>
    <property type="match status" value="1"/>
</dbReference>
<evidence type="ECO:0000256" key="2">
    <source>
        <dbReference type="ARBA" id="ARBA00023125"/>
    </source>
</evidence>
<keyword evidence="3" id="KW-0804">Transcription</keyword>
<dbReference type="eggNOG" id="COG2207">
    <property type="taxonomic scope" value="Bacteria"/>
</dbReference>
<accession>F9Y8K6</accession>
<dbReference type="HOGENOM" id="CLU_000445_88_16_5"/>
<keyword evidence="1" id="KW-0805">Transcription regulation</keyword>
<evidence type="ECO:0000259" key="4">
    <source>
        <dbReference type="PROSITE" id="PS01124"/>
    </source>
</evidence>
<dbReference type="KEGG" id="kvl:KVU_1336"/>
<dbReference type="EMBL" id="CP002018">
    <property type="protein sequence ID" value="AEM41175.1"/>
    <property type="molecule type" value="Genomic_DNA"/>
</dbReference>
<dbReference type="InterPro" id="IPR018060">
    <property type="entry name" value="HTH_AraC"/>
</dbReference>
<dbReference type="Gene3D" id="1.10.10.60">
    <property type="entry name" value="Homeodomain-like"/>
    <property type="match status" value="1"/>
</dbReference>
<dbReference type="InterPro" id="IPR050204">
    <property type="entry name" value="AraC_XylS_family_regulators"/>
</dbReference>
<gene>
    <name evidence="5" type="ordered locus">KVU_1336</name>
</gene>
<dbReference type="PANTHER" id="PTHR46796:SF2">
    <property type="entry name" value="TRANSCRIPTIONAL REGULATORY PROTEIN"/>
    <property type="match status" value="1"/>
</dbReference>
<reference evidence="5 6" key="1">
    <citation type="journal article" date="2011" name="J. Bacteriol.">
        <title>Complete genome sequence of the industrial strain Ketogulonicigenium vulgare WSH-001.</title>
        <authorList>
            <person name="Liu L."/>
            <person name="Li Y."/>
            <person name="Zhang J."/>
            <person name="Zhou Z."/>
            <person name="Liu J."/>
            <person name="Li X."/>
            <person name="Zhou J."/>
            <person name="Du G."/>
            <person name="Wang L."/>
            <person name="Chen J."/>
        </authorList>
    </citation>
    <scope>NUCLEOTIDE SEQUENCE [LARGE SCALE GENOMIC DNA]</scope>
    <source>
        <strain evidence="5 6">WSH-001</strain>
    </source>
</reference>
<dbReference type="InterPro" id="IPR009057">
    <property type="entry name" value="Homeodomain-like_sf"/>
</dbReference>